<keyword evidence="1" id="KW-1133">Transmembrane helix</keyword>
<dbReference type="Gene3D" id="3.30.70.1320">
    <property type="entry name" value="Multidrug efflux transporter AcrB pore domain like"/>
    <property type="match status" value="1"/>
</dbReference>
<protein>
    <submittedName>
        <fullName evidence="2">Efflux RND transporter permease subunit</fullName>
    </submittedName>
</protein>
<name>A0ABU5DDK1_9BURK</name>
<feature type="transmembrane region" description="Helical" evidence="1">
    <location>
        <begin position="870"/>
        <end position="887"/>
    </location>
</feature>
<keyword evidence="1" id="KW-0472">Membrane</keyword>
<feature type="transmembrane region" description="Helical" evidence="1">
    <location>
        <begin position="440"/>
        <end position="463"/>
    </location>
</feature>
<dbReference type="PANTHER" id="PTHR32063">
    <property type="match status" value="1"/>
</dbReference>
<dbReference type="PRINTS" id="PR00702">
    <property type="entry name" value="ACRIFLAVINRP"/>
</dbReference>
<feature type="transmembrane region" description="Helical" evidence="1">
    <location>
        <begin position="965"/>
        <end position="986"/>
    </location>
</feature>
<dbReference type="InterPro" id="IPR001036">
    <property type="entry name" value="Acrflvin-R"/>
</dbReference>
<feature type="transmembrane region" description="Helical" evidence="1">
    <location>
        <begin position="372"/>
        <end position="392"/>
    </location>
</feature>
<feature type="transmembrane region" description="Helical" evidence="1">
    <location>
        <begin position="475"/>
        <end position="493"/>
    </location>
</feature>
<dbReference type="Gene3D" id="3.30.2090.10">
    <property type="entry name" value="Multidrug efflux transporter AcrB TolC docking domain, DN and DC subdomains"/>
    <property type="match status" value="2"/>
</dbReference>
<dbReference type="PANTHER" id="PTHR32063:SF30">
    <property type="entry name" value="ACRB_ACRD_ACRF FAMILY PROTEIN"/>
    <property type="match status" value="1"/>
</dbReference>
<dbReference type="Gene3D" id="3.30.70.1430">
    <property type="entry name" value="Multidrug efflux transporter AcrB pore domain"/>
    <property type="match status" value="2"/>
</dbReference>
<dbReference type="Proteomes" id="UP001285263">
    <property type="component" value="Unassembled WGS sequence"/>
</dbReference>
<evidence type="ECO:0000313" key="3">
    <source>
        <dbReference type="Proteomes" id="UP001285263"/>
    </source>
</evidence>
<feature type="transmembrane region" description="Helical" evidence="1">
    <location>
        <begin position="998"/>
        <end position="1024"/>
    </location>
</feature>
<accession>A0ABU5DDK1</accession>
<dbReference type="Pfam" id="PF00873">
    <property type="entry name" value="ACR_tran"/>
    <property type="match status" value="1"/>
</dbReference>
<gene>
    <name evidence="2" type="ORF">SNE35_07605</name>
</gene>
<feature type="transmembrane region" description="Helical" evidence="1">
    <location>
        <begin position="540"/>
        <end position="560"/>
    </location>
</feature>
<organism evidence="2 3">
    <name type="scientific">Roseateles agri</name>
    <dbReference type="NCBI Taxonomy" id="3098619"/>
    <lineage>
        <taxon>Bacteria</taxon>
        <taxon>Pseudomonadati</taxon>
        <taxon>Pseudomonadota</taxon>
        <taxon>Betaproteobacteria</taxon>
        <taxon>Burkholderiales</taxon>
        <taxon>Sphaerotilaceae</taxon>
        <taxon>Roseateles</taxon>
    </lineage>
</organism>
<dbReference type="SUPFAM" id="SSF82693">
    <property type="entry name" value="Multidrug efflux transporter AcrB pore domain, PN1, PN2, PC1 and PC2 subdomains"/>
    <property type="match status" value="3"/>
</dbReference>
<dbReference type="EMBL" id="JAXCLA010000002">
    <property type="protein sequence ID" value="MDY0744366.1"/>
    <property type="molecule type" value="Genomic_DNA"/>
</dbReference>
<feature type="transmembrane region" description="Helical" evidence="1">
    <location>
        <begin position="920"/>
        <end position="945"/>
    </location>
</feature>
<feature type="transmembrane region" description="Helical" evidence="1">
    <location>
        <begin position="348"/>
        <end position="365"/>
    </location>
</feature>
<dbReference type="InterPro" id="IPR027463">
    <property type="entry name" value="AcrB_DN_DC_subdom"/>
</dbReference>
<dbReference type="SUPFAM" id="SSF82714">
    <property type="entry name" value="Multidrug efflux transporter AcrB TolC docking domain, DN and DC subdomains"/>
    <property type="match status" value="2"/>
</dbReference>
<evidence type="ECO:0000256" key="1">
    <source>
        <dbReference type="SAM" id="Phobius"/>
    </source>
</evidence>
<proteinExistence type="predicted"/>
<dbReference type="Gene3D" id="3.30.70.1440">
    <property type="entry name" value="Multidrug efflux transporter AcrB pore domain"/>
    <property type="match status" value="1"/>
</dbReference>
<dbReference type="RefSeq" id="WP_320422254.1">
    <property type="nucleotide sequence ID" value="NZ_JAXCLA010000002.1"/>
</dbReference>
<dbReference type="Gene3D" id="1.20.1640.10">
    <property type="entry name" value="Multidrug efflux transporter AcrB transmembrane domain"/>
    <property type="match status" value="2"/>
</dbReference>
<reference evidence="2 3" key="1">
    <citation type="submission" date="2023-11" db="EMBL/GenBank/DDBJ databases">
        <title>Paucibacter sp. nov., isolated from fresh soil in Korea.</title>
        <authorList>
            <person name="Le N.T.T."/>
        </authorList>
    </citation>
    <scope>NUCLEOTIDE SEQUENCE [LARGE SCALE GENOMIC DNA]</scope>
    <source>
        <strain evidence="2 3">R3-3</strain>
    </source>
</reference>
<keyword evidence="1" id="KW-0812">Transmembrane</keyword>
<evidence type="ECO:0000313" key="2">
    <source>
        <dbReference type="EMBL" id="MDY0744366.1"/>
    </source>
</evidence>
<dbReference type="SUPFAM" id="SSF82866">
    <property type="entry name" value="Multidrug efflux transporter AcrB transmembrane domain"/>
    <property type="match status" value="2"/>
</dbReference>
<sequence length="1056" mass="113658">MSISSTFIKRPIGTTLLGLAVLLIGLAAWPLLPVAPLPQVDFPTIQVTGRLPGASPETMAANVAQPLERQFSLIPGLTQMTSTSSLGQTQISLQFDLDRAIDGAALDVQTAINAATGQLPKNLPSPPSFRKINPADTSIVIFAVQSPVLPLIKVNDYADNVLAQQISRIEGVGLVNIFGQQKPAVRVQVDPARLKNLGLSLEDVRGVIANATVSSPTGTIDGASQSFNVDTNDQILSAKPWNDVVIAYKNGAPIRIRDIGVAIDGPENSKQAAWAYGAAGADPDAKITNGRTILLAITKEPGANVIETVDRIEAALPKLRESIPPSVTVNKLIDRTQTIRASVKDVEFTLVLSIGLVVLVIFVFLRDVAATIIPSITVPLAILGTAAMMYVLNYSLDNLSLMALTIAVGFVVDDAIVMLENIYRHIEEGMPRMEAALKGAAEIGFTIVSISVSLVAVFIPLLLMGGIVGRLFREFAVTVTLTIAVSVIVSLTLTPMLCSRFLRNTHDVPHGKIFGAFEKGFDWLLDGYKRGLHFVLRHQFLTLMSFLATVAATVALFIVIPKGFFPQQDTGFIGGQAVAGQDISSVAMYSRMQALADIVRQDPDVTGFGVAVGNSTFNQGNIFMGLRPKDEGRTATADEIIARLRPKLAKVTGVTLYMQAGQDINVGARQSRTQYQYTLVDTDLEELNTWAPKITAKLATLDGLTDVTSDQQNAAPIANLTIDRERASTFGITPAVIDATIYDAIGQRQVAQYFTQLNSYNVVLEVTPALQRDARLFDQIYISSPVTGQQVPLSTFVKVDTSRTGYLTVNHQGQFPAVTVSFNLRPGTSLGEAVQKIQQAQEEMRVPATLSGTFQGAAQAFGDSLRTQPYLIAAALIAVYIVLGLLYESYIHPLTILSTLPSAGVGALLILMAGGYDLSVIALIGIILLIGIVKKNGIMMVDFALHAERDKGMEPEAAIYEACVLRFRPIMMTTMCALLSGLPLMLGHGAGSELRRPLGYAMVGGLILSQMLTLFTTPIVYLYLDRAHHWYVKRKEARAARKGNGGHPPQHEVTAK</sequence>
<comment type="caution">
    <text evidence="2">The sequence shown here is derived from an EMBL/GenBank/DDBJ whole genome shotgun (WGS) entry which is preliminary data.</text>
</comment>
<keyword evidence="3" id="KW-1185">Reference proteome</keyword>